<evidence type="ECO:0000256" key="1">
    <source>
        <dbReference type="ARBA" id="ARBA00004871"/>
    </source>
</evidence>
<comment type="similarity">
    <text evidence="8">Belongs to the shikimate dehydrogenase family.</text>
</comment>
<dbReference type="FunFam" id="3.40.50.720:FF:000104">
    <property type="entry name" value="Shikimate dehydrogenase (NADP(+))"/>
    <property type="match status" value="1"/>
</dbReference>
<comment type="function">
    <text evidence="8">Involved in the biosynthesis of the chorismate, which leads to the biosynthesis of aromatic amino acids. Catalyzes the reversible NADPH linked reduction of 3-dehydroshikimate (DHSA) to yield shikimate (SA).</text>
</comment>
<comment type="subunit">
    <text evidence="8">Homodimer.</text>
</comment>
<dbReference type="GO" id="GO:0050661">
    <property type="term" value="F:NADP binding"/>
    <property type="evidence" value="ECO:0007669"/>
    <property type="project" value="InterPro"/>
</dbReference>
<keyword evidence="5 8" id="KW-0560">Oxidoreductase</keyword>
<keyword evidence="6 8" id="KW-0057">Aromatic amino acid biosynthesis</keyword>
<dbReference type="InterPro" id="IPR046346">
    <property type="entry name" value="Aminoacid_DH-like_N_sf"/>
</dbReference>
<dbReference type="Pfam" id="PF01488">
    <property type="entry name" value="Shikimate_DH"/>
    <property type="match status" value="1"/>
</dbReference>
<dbReference type="CDD" id="cd01065">
    <property type="entry name" value="NAD_bind_Shikimate_DH"/>
    <property type="match status" value="1"/>
</dbReference>
<dbReference type="InterPro" id="IPR006151">
    <property type="entry name" value="Shikm_DH/Glu-tRNA_Rdtase"/>
</dbReference>
<dbReference type="EMBL" id="UFQR01000006">
    <property type="protein sequence ID" value="SSW95612.1"/>
    <property type="molecule type" value="Genomic_DNA"/>
</dbReference>
<feature type="binding site" evidence="8">
    <location>
        <position position="237"/>
    </location>
    <ligand>
        <name>NADP(+)</name>
        <dbReference type="ChEBI" id="CHEBI:58349"/>
    </ligand>
</feature>
<evidence type="ECO:0000256" key="4">
    <source>
        <dbReference type="ARBA" id="ARBA00022857"/>
    </source>
</evidence>
<feature type="binding site" evidence="8">
    <location>
        <position position="244"/>
    </location>
    <ligand>
        <name>shikimate</name>
        <dbReference type="ChEBI" id="CHEBI:36208"/>
    </ligand>
</feature>
<dbReference type="GO" id="GO:0004764">
    <property type="term" value="F:shikimate 3-dehydrogenase (NADP+) activity"/>
    <property type="evidence" value="ECO:0007669"/>
    <property type="project" value="UniProtKB-UniRule"/>
</dbReference>
<dbReference type="GO" id="GO:0009423">
    <property type="term" value="P:chorismate biosynthetic process"/>
    <property type="evidence" value="ECO:0007669"/>
    <property type="project" value="UniProtKB-UniRule"/>
</dbReference>
<dbReference type="InterPro" id="IPR041121">
    <property type="entry name" value="SDH_C"/>
</dbReference>
<dbReference type="NCBIfam" id="TIGR00507">
    <property type="entry name" value="aroE"/>
    <property type="match status" value="1"/>
</dbReference>
<dbReference type="UniPathway" id="UPA00053">
    <property type="reaction ID" value="UER00087"/>
</dbReference>
<evidence type="ECO:0000259" key="9">
    <source>
        <dbReference type="Pfam" id="PF01488"/>
    </source>
</evidence>
<dbReference type="FunFam" id="3.40.50.10860:FF:000006">
    <property type="entry name" value="Shikimate dehydrogenase (NADP(+))"/>
    <property type="match status" value="1"/>
</dbReference>
<dbReference type="Gene3D" id="3.40.50.720">
    <property type="entry name" value="NAD(P)-binding Rossmann-like Domain"/>
    <property type="match status" value="1"/>
</dbReference>
<evidence type="ECO:0000259" key="10">
    <source>
        <dbReference type="Pfam" id="PF08501"/>
    </source>
</evidence>
<dbReference type="InterPro" id="IPR013708">
    <property type="entry name" value="Shikimate_DH-bd_N"/>
</dbReference>
<feature type="active site" description="Proton acceptor" evidence="8">
    <location>
        <position position="65"/>
    </location>
</feature>
<feature type="binding site" evidence="8">
    <location>
        <position position="61"/>
    </location>
    <ligand>
        <name>shikimate</name>
        <dbReference type="ChEBI" id="CHEBI:36208"/>
    </ligand>
</feature>
<sequence>MEEFAVFGNPVVHSKSPLIHKLFAEQTGIKYEYGKVLVPLNKFEAKLDDFFCRGGKGVNITLPFKELAYHKVDELTEQAQICGSINTIKRLDDHRLLGDNTYGIGLVLDLECLRFIEKGMHILVIGAVGAARGAIAPILNYGCQITITNRTFSKADKLAKQFSAIGHINSLMLESIHSAEYDLVINATSSGVAGEVPAISSNIFKQNAFCYDMFYRLNETPFLALAKTHGVLKYVDGIGMLVGQAAFAFKLWHGKLPDISSVLQRLKENADIN</sequence>
<evidence type="ECO:0000259" key="11">
    <source>
        <dbReference type="Pfam" id="PF18317"/>
    </source>
</evidence>
<gene>
    <name evidence="8 12" type="primary">aroE</name>
    <name evidence="12" type="ORF">ARTV_1634</name>
</gene>
<proteinExistence type="inferred from homology"/>
<feature type="binding site" evidence="8">
    <location>
        <position position="213"/>
    </location>
    <ligand>
        <name>NADP(+)</name>
        <dbReference type="ChEBI" id="CHEBI:58349"/>
    </ligand>
</feature>
<dbReference type="PANTHER" id="PTHR21089:SF1">
    <property type="entry name" value="BIFUNCTIONAL 3-DEHYDROQUINATE DEHYDRATASE_SHIKIMATE DEHYDROGENASE, CHLOROPLASTIC"/>
    <property type="match status" value="1"/>
</dbReference>
<feature type="binding site" evidence="8">
    <location>
        <begin position="14"/>
        <end position="16"/>
    </location>
    <ligand>
        <name>shikimate</name>
        <dbReference type="ChEBI" id="CHEBI:36208"/>
    </ligand>
</feature>
<name>A0A3B0LYY8_9GAMM</name>
<dbReference type="HAMAP" id="MF_00222">
    <property type="entry name" value="Shikimate_DH_AroE"/>
    <property type="match status" value="1"/>
</dbReference>
<evidence type="ECO:0000256" key="5">
    <source>
        <dbReference type="ARBA" id="ARBA00023002"/>
    </source>
</evidence>
<dbReference type="PANTHER" id="PTHR21089">
    <property type="entry name" value="SHIKIMATE DEHYDROGENASE"/>
    <property type="match status" value="1"/>
</dbReference>
<keyword evidence="4 8" id="KW-0521">NADP</keyword>
<dbReference type="Pfam" id="PF08501">
    <property type="entry name" value="Shikimate_dh_N"/>
    <property type="match status" value="1"/>
</dbReference>
<dbReference type="Pfam" id="PF18317">
    <property type="entry name" value="SDH_C"/>
    <property type="match status" value="1"/>
</dbReference>
<dbReference type="AlphaFoldDB" id="A0A3B0LYY8"/>
<dbReference type="SUPFAM" id="SSF51735">
    <property type="entry name" value="NAD(P)-binding Rossmann-fold domains"/>
    <property type="match status" value="1"/>
</dbReference>
<feature type="domain" description="Quinate/shikimate 5-dehydrogenase/glutamyl-tRNA reductase" evidence="9">
    <location>
        <begin position="119"/>
        <end position="190"/>
    </location>
</feature>
<keyword evidence="3 8" id="KW-0028">Amino-acid biosynthesis</keyword>
<accession>A0A3B0LYY8</accession>
<reference evidence="12" key="1">
    <citation type="submission" date="2018-04" db="EMBL/GenBank/DDBJ databases">
        <authorList>
            <person name="Go L.Y."/>
            <person name="Mitchell J.A."/>
        </authorList>
    </citation>
    <scope>NUCLEOTIDE SEQUENCE</scope>
    <source>
        <strain evidence="12">ARTV</strain>
    </source>
</reference>
<protein>
    <recommendedName>
        <fullName evidence="2 8">Shikimate dehydrogenase (NADP(+))</fullName>
        <shortName evidence="8">SDH</shortName>
        <ecNumber evidence="2 8">1.1.1.25</ecNumber>
    </recommendedName>
</protein>
<dbReference type="InterPro" id="IPR011342">
    <property type="entry name" value="Shikimate_DH"/>
</dbReference>
<feature type="binding site" evidence="8">
    <location>
        <position position="86"/>
    </location>
    <ligand>
        <name>shikimate</name>
        <dbReference type="ChEBI" id="CHEBI:36208"/>
    </ligand>
</feature>
<evidence type="ECO:0000256" key="3">
    <source>
        <dbReference type="ARBA" id="ARBA00022605"/>
    </source>
</evidence>
<dbReference type="InterPro" id="IPR022893">
    <property type="entry name" value="Shikimate_DH_fam"/>
</dbReference>
<organism evidence="12">
    <name type="scientific">Arsenophonus endosymbiont of Trialeurodes vaporariorum</name>
    <dbReference type="NCBI Taxonomy" id="235567"/>
    <lineage>
        <taxon>Bacteria</taxon>
        <taxon>Pseudomonadati</taxon>
        <taxon>Pseudomonadota</taxon>
        <taxon>Gammaproteobacteria</taxon>
        <taxon>Enterobacterales</taxon>
        <taxon>Morganellaceae</taxon>
        <taxon>Arsenophonus</taxon>
    </lineage>
</organism>
<comment type="catalytic activity">
    <reaction evidence="7 8">
        <text>shikimate + NADP(+) = 3-dehydroshikimate + NADPH + H(+)</text>
        <dbReference type="Rhea" id="RHEA:17737"/>
        <dbReference type="ChEBI" id="CHEBI:15378"/>
        <dbReference type="ChEBI" id="CHEBI:16630"/>
        <dbReference type="ChEBI" id="CHEBI:36208"/>
        <dbReference type="ChEBI" id="CHEBI:57783"/>
        <dbReference type="ChEBI" id="CHEBI:58349"/>
        <dbReference type="EC" id="1.1.1.25"/>
    </reaction>
</comment>
<dbReference type="InterPro" id="IPR036291">
    <property type="entry name" value="NAD(P)-bd_dom_sf"/>
</dbReference>
<evidence type="ECO:0000256" key="7">
    <source>
        <dbReference type="ARBA" id="ARBA00049442"/>
    </source>
</evidence>
<dbReference type="NCBIfam" id="NF001310">
    <property type="entry name" value="PRK00258.1-2"/>
    <property type="match status" value="1"/>
</dbReference>
<dbReference type="GO" id="GO:0008652">
    <property type="term" value="P:amino acid biosynthetic process"/>
    <property type="evidence" value="ECO:0007669"/>
    <property type="project" value="UniProtKB-KW"/>
</dbReference>
<evidence type="ECO:0000256" key="6">
    <source>
        <dbReference type="ARBA" id="ARBA00023141"/>
    </source>
</evidence>
<dbReference type="Gene3D" id="3.40.50.10860">
    <property type="entry name" value="Leucine Dehydrogenase, chain A, domain 1"/>
    <property type="match status" value="1"/>
</dbReference>
<feature type="binding site" evidence="8">
    <location>
        <position position="77"/>
    </location>
    <ligand>
        <name>NADP(+)</name>
        <dbReference type="ChEBI" id="CHEBI:58349"/>
    </ligand>
</feature>
<feature type="domain" description="Shikimate dehydrogenase substrate binding N-terminal" evidence="10">
    <location>
        <begin position="6"/>
        <end position="88"/>
    </location>
</feature>
<feature type="domain" description="SDH C-terminal" evidence="11">
    <location>
        <begin position="237"/>
        <end position="266"/>
    </location>
</feature>
<dbReference type="EC" id="1.1.1.25" evidence="2 8"/>
<comment type="pathway">
    <text evidence="1 8">Metabolic intermediate biosynthesis; chorismate biosynthesis; chorismate from D-erythrose 4-phosphate and phosphoenolpyruvate: step 4/7.</text>
</comment>
<evidence type="ECO:0000256" key="8">
    <source>
        <dbReference type="HAMAP-Rule" id="MF_00222"/>
    </source>
</evidence>
<comment type="caution">
    <text evidence="8">Lacks conserved residue(s) required for the propagation of feature annotation.</text>
</comment>
<dbReference type="GO" id="GO:0009073">
    <property type="term" value="P:aromatic amino acid family biosynthetic process"/>
    <property type="evidence" value="ECO:0007669"/>
    <property type="project" value="UniProtKB-KW"/>
</dbReference>
<feature type="binding site" evidence="8">
    <location>
        <position position="215"/>
    </location>
    <ligand>
        <name>shikimate</name>
        <dbReference type="ChEBI" id="CHEBI:36208"/>
    </ligand>
</feature>
<evidence type="ECO:0000313" key="12">
    <source>
        <dbReference type="EMBL" id="SSW95612.1"/>
    </source>
</evidence>
<feature type="binding site" evidence="8">
    <location>
        <begin position="149"/>
        <end position="154"/>
    </location>
    <ligand>
        <name>NADP(+)</name>
        <dbReference type="ChEBI" id="CHEBI:58349"/>
    </ligand>
</feature>
<dbReference type="SUPFAM" id="SSF53223">
    <property type="entry name" value="Aminoacid dehydrogenase-like, N-terminal domain"/>
    <property type="match status" value="1"/>
</dbReference>
<dbReference type="GO" id="GO:0019632">
    <property type="term" value="P:shikimate metabolic process"/>
    <property type="evidence" value="ECO:0007669"/>
    <property type="project" value="InterPro"/>
</dbReference>
<dbReference type="GO" id="GO:0005829">
    <property type="term" value="C:cytosol"/>
    <property type="evidence" value="ECO:0007669"/>
    <property type="project" value="TreeGrafter"/>
</dbReference>
<evidence type="ECO:0000256" key="2">
    <source>
        <dbReference type="ARBA" id="ARBA00012962"/>
    </source>
</evidence>